<keyword evidence="3" id="KW-1185">Reference proteome</keyword>
<feature type="region of interest" description="Disordered" evidence="1">
    <location>
        <begin position="205"/>
        <end position="265"/>
    </location>
</feature>
<evidence type="ECO:0000313" key="3">
    <source>
        <dbReference type="Proteomes" id="UP001144372"/>
    </source>
</evidence>
<organism evidence="2 3">
    <name type="scientific">Desulforhabdus amnigena</name>
    <dbReference type="NCBI Taxonomy" id="40218"/>
    <lineage>
        <taxon>Bacteria</taxon>
        <taxon>Pseudomonadati</taxon>
        <taxon>Thermodesulfobacteriota</taxon>
        <taxon>Syntrophobacteria</taxon>
        <taxon>Syntrophobacterales</taxon>
        <taxon>Syntrophobacteraceae</taxon>
        <taxon>Desulforhabdus</taxon>
    </lineage>
</organism>
<evidence type="ECO:0000313" key="2">
    <source>
        <dbReference type="EMBL" id="GLI35835.1"/>
    </source>
</evidence>
<evidence type="ECO:0000256" key="1">
    <source>
        <dbReference type="SAM" id="MobiDB-lite"/>
    </source>
</evidence>
<dbReference type="EMBL" id="BSDR01000001">
    <property type="protein sequence ID" value="GLI35835.1"/>
    <property type="molecule type" value="Genomic_DNA"/>
</dbReference>
<dbReference type="AlphaFoldDB" id="A0A9W6LA69"/>
<dbReference type="Proteomes" id="UP001144372">
    <property type="component" value="Unassembled WGS sequence"/>
</dbReference>
<reference evidence="2" key="1">
    <citation type="submission" date="2022-12" db="EMBL/GenBank/DDBJ databases">
        <title>Reference genome sequencing for broad-spectrum identification of bacterial and archaeal isolates by mass spectrometry.</title>
        <authorList>
            <person name="Sekiguchi Y."/>
            <person name="Tourlousse D.M."/>
        </authorList>
    </citation>
    <scope>NUCLEOTIDE SEQUENCE</scope>
    <source>
        <strain evidence="2">ASRB1</strain>
    </source>
</reference>
<gene>
    <name evidence="2" type="ORF">DAMNIGENAA_32680</name>
</gene>
<feature type="compositionally biased region" description="Polar residues" evidence="1">
    <location>
        <begin position="208"/>
        <end position="219"/>
    </location>
</feature>
<sequence>MKVSLKGYRGKVKKNATVISNDPQTPRLTLALQGTVKTLIDIRPNDNISFRGMSDQISESTIDIASDVQPFHILKTESNLEEQIGYKLETVEDGKHYQLKVSNKLKEGSYSGYIKCSTDLEQKPDFLIRVSGYIEGEIAVKPKTVLVGNLAAQQPTRMGKIIVMSNSNKPFKISKLTYDQRMIEVTQQPIDKQNGFILEINPKMENVPSGSQQRTSLSVETDAAPGDAQEVQIHLINAAQTPPAEGNASGSSQPANPDDPGRVLK</sequence>
<name>A0A9W6LA69_9BACT</name>
<accession>A0A9W6LA69</accession>
<proteinExistence type="predicted"/>
<protein>
    <submittedName>
        <fullName evidence="2">Uncharacterized protein</fullName>
    </submittedName>
</protein>
<comment type="caution">
    <text evidence="2">The sequence shown here is derived from an EMBL/GenBank/DDBJ whole genome shotgun (WGS) entry which is preliminary data.</text>
</comment>